<accession>A0A7C5UXC3</accession>
<dbReference type="AlphaFoldDB" id="A0A7C5UXC3"/>
<gene>
    <name evidence="1" type="ORF">ENL47_07905</name>
</gene>
<organism evidence="1">
    <name type="scientific">Ignisphaera aggregans</name>
    <dbReference type="NCBI Taxonomy" id="334771"/>
    <lineage>
        <taxon>Archaea</taxon>
        <taxon>Thermoproteota</taxon>
        <taxon>Thermoprotei</taxon>
        <taxon>Desulfurococcales</taxon>
        <taxon>Desulfurococcaceae</taxon>
        <taxon>Ignisphaera</taxon>
    </lineage>
</organism>
<comment type="caution">
    <text evidence="1">The sequence shown here is derived from an EMBL/GenBank/DDBJ whole genome shotgun (WGS) entry which is preliminary data.</text>
</comment>
<name>A0A7C5UXC3_9CREN</name>
<sequence length="108" mass="12536">MVHRINIRRIPVFVIPFKSIDSIQNNPLGFIGYVIITADPYIAYRLFSDDKKAPARFYNALEDYLNSNKPIFVDTVLKMLSSVNFKPIVSKKQLYALYYKNNNNKNGE</sequence>
<proteinExistence type="predicted"/>
<reference evidence="1" key="1">
    <citation type="journal article" date="2020" name="mSystems">
        <title>Genome- and Community-Level Interaction Insights into Carbon Utilization and Element Cycling Functions of Hydrothermarchaeota in Hydrothermal Sediment.</title>
        <authorList>
            <person name="Zhou Z."/>
            <person name="Liu Y."/>
            <person name="Xu W."/>
            <person name="Pan J."/>
            <person name="Luo Z.H."/>
            <person name="Li M."/>
        </authorList>
    </citation>
    <scope>NUCLEOTIDE SEQUENCE [LARGE SCALE GENOMIC DNA]</scope>
    <source>
        <strain evidence="1">SpSt-1</strain>
    </source>
</reference>
<protein>
    <submittedName>
        <fullName evidence="1">Uncharacterized protein</fullName>
    </submittedName>
</protein>
<dbReference type="EMBL" id="DRUB01000153">
    <property type="protein sequence ID" value="HHR96707.1"/>
    <property type="molecule type" value="Genomic_DNA"/>
</dbReference>
<evidence type="ECO:0000313" key="1">
    <source>
        <dbReference type="EMBL" id="HHR96707.1"/>
    </source>
</evidence>